<evidence type="ECO:0000313" key="2">
    <source>
        <dbReference type="EMBL" id="KEQ22294.1"/>
    </source>
</evidence>
<dbReference type="PANTHER" id="PTHR35802:SF1">
    <property type="entry name" value="PROTEASE SYNTHASE AND SPORULATION PROTEIN PAI 2"/>
    <property type="match status" value="1"/>
</dbReference>
<dbReference type="AlphaFoldDB" id="A0A081NV21"/>
<dbReference type="PANTHER" id="PTHR35802">
    <property type="entry name" value="PROTEASE SYNTHASE AND SPORULATION PROTEIN PAI 2"/>
    <property type="match status" value="1"/>
</dbReference>
<comment type="caution">
    <text evidence="2">The sequence shown here is derived from an EMBL/GenBank/DDBJ whole genome shotgun (WGS) entry which is preliminary data.</text>
</comment>
<dbReference type="SUPFAM" id="SSF50475">
    <property type="entry name" value="FMN-binding split barrel"/>
    <property type="match status" value="1"/>
</dbReference>
<name>A0A081NV21_9BACL</name>
<dbReference type="InterPro" id="IPR007396">
    <property type="entry name" value="TR_PAI2-type"/>
</dbReference>
<keyword evidence="3" id="KW-1185">Reference proteome</keyword>
<accession>A0A081NV21</accession>
<dbReference type="Pfam" id="PF04299">
    <property type="entry name" value="FMN_bind_2"/>
    <property type="match status" value="1"/>
</dbReference>
<organism evidence="2 3">
    <name type="scientific">Paenibacillus tyrfis</name>
    <dbReference type="NCBI Taxonomy" id="1501230"/>
    <lineage>
        <taxon>Bacteria</taxon>
        <taxon>Bacillati</taxon>
        <taxon>Bacillota</taxon>
        <taxon>Bacilli</taxon>
        <taxon>Bacillales</taxon>
        <taxon>Paenibacillaceae</taxon>
        <taxon>Paenibacillus</taxon>
    </lineage>
</organism>
<dbReference type="EMBL" id="JNVM01000041">
    <property type="protein sequence ID" value="KEQ22294.1"/>
    <property type="molecule type" value="Genomic_DNA"/>
</dbReference>
<dbReference type="eggNOG" id="COG2808">
    <property type="taxonomic scope" value="Bacteria"/>
</dbReference>
<feature type="coiled-coil region" evidence="1">
    <location>
        <begin position="172"/>
        <end position="199"/>
    </location>
</feature>
<dbReference type="Proteomes" id="UP000028123">
    <property type="component" value="Unassembled WGS sequence"/>
</dbReference>
<proteinExistence type="predicted"/>
<reference evidence="2 3" key="1">
    <citation type="submission" date="2014-06" db="EMBL/GenBank/DDBJ databases">
        <title>Draft genome sequence of Paenibacillus sp. MSt1.</title>
        <authorList>
            <person name="Aw Y.K."/>
            <person name="Ong K.S."/>
            <person name="Gan H.M."/>
            <person name="Lee S.M."/>
        </authorList>
    </citation>
    <scope>NUCLEOTIDE SEQUENCE [LARGE SCALE GENOMIC DNA]</scope>
    <source>
        <strain evidence="2 3">MSt1</strain>
    </source>
</reference>
<dbReference type="Gene3D" id="2.30.110.10">
    <property type="entry name" value="Electron Transport, Fmn-binding Protein, Chain A"/>
    <property type="match status" value="1"/>
</dbReference>
<dbReference type="RefSeq" id="WP_036692120.1">
    <property type="nucleotide sequence ID" value="NZ_JNVM01000041.1"/>
</dbReference>
<gene>
    <name evidence="2" type="ORF">ET33_27385</name>
</gene>
<dbReference type="PIRSF" id="PIRSF010372">
    <property type="entry name" value="PaiB"/>
    <property type="match status" value="1"/>
</dbReference>
<sequence>MYIPTHFKITDISIAYKIMRENSFATLFSQHDGTPYATHLPLILDKNHMYLFGHFARPNPQWKDIRNQIVLAVFHGPHCYISPSWYETNKAAPTWNYVTVHVYGEVELIDDENELMVSFNDMVLKYETPNSSYRLQDVDPDFLSDLNKGVQGFKMKINRIEGKAKLSQNHSIQRQELIIQQLEKIKNTDEQKISSLMKQNLRSLS</sequence>
<evidence type="ECO:0000313" key="3">
    <source>
        <dbReference type="Proteomes" id="UP000028123"/>
    </source>
</evidence>
<protein>
    <submittedName>
        <fullName evidence="2">Transcriptional regulator</fullName>
    </submittedName>
</protein>
<keyword evidence="1" id="KW-0175">Coiled coil</keyword>
<dbReference type="InterPro" id="IPR012349">
    <property type="entry name" value="Split_barrel_FMN-bd"/>
</dbReference>
<evidence type="ECO:0000256" key="1">
    <source>
        <dbReference type="SAM" id="Coils"/>
    </source>
</evidence>
<dbReference type="OrthoDB" id="9794948at2"/>